<dbReference type="InterPro" id="IPR045851">
    <property type="entry name" value="AMP-bd_C_sf"/>
</dbReference>
<evidence type="ECO:0000259" key="3">
    <source>
        <dbReference type="Pfam" id="PF00501"/>
    </source>
</evidence>
<evidence type="ECO:0000256" key="1">
    <source>
        <dbReference type="ARBA" id="ARBA00006432"/>
    </source>
</evidence>
<sequence>MTKPPTGHYVSTILEVLGREPERTAVRFSGGSLTAAEFTRSVLAAADAVAGTATDGVRPVVAILTEINTPATLILRYAANLAGAMVVHLHSTNAVDPTDQLAERHRRTILGATGTTVLAVDAANLPLARRLLEGLDRPPLLAAPEPLADDVLDLSAGDPGAVDLTAVAELPDEPAVVLYTSGSTGAPKGIAVPFHLRRRYIEAALTSGETIVYLATLPVSHSTGGMADNTLASGGTIVFHSGFDAGRFLDTVESDGISLAVLSPSQLYQLLDHPRVHTADLSSLKGVMYVGSPASPSRLAEAVKILGERLVQFYGTTETGGITMLGPAEHFDPELRRTVGRPMMAEVAIHEPDTDRVLPTGETGEICVRSPLTMLGYWGEPELTARTIRDGWLHTGDLGSLDDKGYLRIHGRLAEVIKAHGIKIRPSTVEQALLSHPAVAQAAVYCVVDADRREFVHAVVVPRDDVTADALSEHVATELSEKHAPDVIRFRDRLPLDGAGKPDKVFLAAEDKVL</sequence>
<protein>
    <submittedName>
        <fullName evidence="5">AMP-binding protein</fullName>
    </submittedName>
</protein>
<organism evidence="5 6">
    <name type="scientific">Umezawaea endophytica</name>
    <dbReference type="NCBI Taxonomy" id="1654476"/>
    <lineage>
        <taxon>Bacteria</taxon>
        <taxon>Bacillati</taxon>
        <taxon>Actinomycetota</taxon>
        <taxon>Actinomycetes</taxon>
        <taxon>Pseudonocardiales</taxon>
        <taxon>Pseudonocardiaceae</taxon>
        <taxon>Umezawaea</taxon>
    </lineage>
</organism>
<dbReference type="Proteomes" id="UP001141259">
    <property type="component" value="Unassembled WGS sequence"/>
</dbReference>
<keyword evidence="2" id="KW-0436">Ligase</keyword>
<dbReference type="PANTHER" id="PTHR24096">
    <property type="entry name" value="LONG-CHAIN-FATTY-ACID--COA LIGASE"/>
    <property type="match status" value="1"/>
</dbReference>
<feature type="domain" description="AMP-dependent synthetase/ligase" evidence="3">
    <location>
        <begin position="18"/>
        <end position="378"/>
    </location>
</feature>
<dbReference type="InterPro" id="IPR020845">
    <property type="entry name" value="AMP-binding_CS"/>
</dbReference>
<comment type="caution">
    <text evidence="5">The sequence shown here is derived from an EMBL/GenBank/DDBJ whole genome shotgun (WGS) entry which is preliminary data.</text>
</comment>
<dbReference type="AlphaFoldDB" id="A0A9X3AJ53"/>
<comment type="similarity">
    <text evidence="1">Belongs to the ATP-dependent AMP-binding enzyme family.</text>
</comment>
<dbReference type="PROSITE" id="PS00455">
    <property type="entry name" value="AMP_BINDING"/>
    <property type="match status" value="1"/>
</dbReference>
<dbReference type="Pfam" id="PF00501">
    <property type="entry name" value="AMP-binding"/>
    <property type="match status" value="1"/>
</dbReference>
<dbReference type="PANTHER" id="PTHR24096:SF149">
    <property type="entry name" value="AMP-BINDING DOMAIN-CONTAINING PROTEIN-RELATED"/>
    <property type="match status" value="1"/>
</dbReference>
<dbReference type="InterPro" id="IPR025110">
    <property type="entry name" value="AMP-bd_C"/>
</dbReference>
<dbReference type="InterPro" id="IPR042099">
    <property type="entry name" value="ANL_N_sf"/>
</dbReference>
<feature type="domain" description="AMP-binding enzyme C-terminal" evidence="4">
    <location>
        <begin position="429"/>
        <end position="501"/>
    </location>
</feature>
<dbReference type="RefSeq" id="WP_259628982.1">
    <property type="nucleotide sequence ID" value="NZ_JANYMP010000033.1"/>
</dbReference>
<proteinExistence type="inferred from homology"/>
<dbReference type="EMBL" id="JANYMP010000033">
    <property type="protein sequence ID" value="MCS7483526.1"/>
    <property type="molecule type" value="Genomic_DNA"/>
</dbReference>
<accession>A0A9X3AJ53</accession>
<dbReference type="InterPro" id="IPR000873">
    <property type="entry name" value="AMP-dep_synth/lig_dom"/>
</dbReference>
<gene>
    <name evidence="5" type="ORF">NZH93_42370</name>
</gene>
<dbReference type="Gene3D" id="3.30.300.30">
    <property type="match status" value="1"/>
</dbReference>
<evidence type="ECO:0000313" key="6">
    <source>
        <dbReference type="Proteomes" id="UP001141259"/>
    </source>
</evidence>
<reference evidence="5" key="1">
    <citation type="submission" date="2022-08" db="EMBL/GenBank/DDBJ databases">
        <authorList>
            <person name="Tistechok S."/>
            <person name="Samborskyy M."/>
            <person name="Roman I."/>
        </authorList>
    </citation>
    <scope>NUCLEOTIDE SEQUENCE</scope>
    <source>
        <strain evidence="5">DSM 103496</strain>
    </source>
</reference>
<evidence type="ECO:0000256" key="2">
    <source>
        <dbReference type="ARBA" id="ARBA00022598"/>
    </source>
</evidence>
<dbReference type="Gene3D" id="3.40.50.12780">
    <property type="entry name" value="N-terminal domain of ligase-like"/>
    <property type="match status" value="1"/>
</dbReference>
<dbReference type="CDD" id="cd04433">
    <property type="entry name" value="AFD_class_I"/>
    <property type="match status" value="1"/>
</dbReference>
<dbReference type="Pfam" id="PF13193">
    <property type="entry name" value="AMP-binding_C"/>
    <property type="match status" value="1"/>
</dbReference>
<evidence type="ECO:0000313" key="5">
    <source>
        <dbReference type="EMBL" id="MCS7483526.1"/>
    </source>
</evidence>
<name>A0A9X3AJ53_9PSEU</name>
<dbReference type="SUPFAM" id="SSF56801">
    <property type="entry name" value="Acetyl-CoA synthetase-like"/>
    <property type="match status" value="1"/>
</dbReference>
<evidence type="ECO:0000259" key="4">
    <source>
        <dbReference type="Pfam" id="PF13193"/>
    </source>
</evidence>
<dbReference type="GO" id="GO:0016405">
    <property type="term" value="F:CoA-ligase activity"/>
    <property type="evidence" value="ECO:0007669"/>
    <property type="project" value="TreeGrafter"/>
</dbReference>
<keyword evidence="6" id="KW-1185">Reference proteome</keyword>